<name>A0A8J7HRJ7_9NOST</name>
<protein>
    <submittedName>
        <fullName evidence="1">Uncharacterized protein</fullName>
    </submittedName>
</protein>
<comment type="caution">
    <text evidence="1">The sequence shown here is derived from an EMBL/GenBank/DDBJ whole genome shotgun (WGS) entry which is preliminary data.</text>
</comment>
<accession>A0A8J7HRJ7</accession>
<keyword evidence="2" id="KW-1185">Reference proteome</keyword>
<evidence type="ECO:0000313" key="2">
    <source>
        <dbReference type="Proteomes" id="UP000632766"/>
    </source>
</evidence>
<evidence type="ECO:0000313" key="1">
    <source>
        <dbReference type="EMBL" id="MBH8562250.1"/>
    </source>
</evidence>
<organism evidence="1 2">
    <name type="scientific">Amazonocrinis nigriterrae CENA67</name>
    <dbReference type="NCBI Taxonomy" id="2794033"/>
    <lineage>
        <taxon>Bacteria</taxon>
        <taxon>Bacillati</taxon>
        <taxon>Cyanobacteriota</taxon>
        <taxon>Cyanophyceae</taxon>
        <taxon>Nostocales</taxon>
        <taxon>Nostocaceae</taxon>
        <taxon>Amazonocrinis</taxon>
        <taxon>Amazonocrinis nigriterrae</taxon>
    </lineage>
</organism>
<dbReference type="Proteomes" id="UP000632766">
    <property type="component" value="Unassembled WGS sequence"/>
</dbReference>
<proteinExistence type="predicted"/>
<dbReference type="EMBL" id="JAECZC010000010">
    <property type="protein sequence ID" value="MBH8562250.1"/>
    <property type="molecule type" value="Genomic_DNA"/>
</dbReference>
<reference evidence="1 2" key="1">
    <citation type="journal article" date="2021" name="Int. J. Syst. Evol. Microbiol.">
        <title>Amazonocrinis nigriterrae gen. nov., sp. nov., Atlanticothrix silvestris gen. nov., sp. nov. and Dendronalium phyllosphericum gen. nov., sp. nov., nostocacean cyanobacteria from Brazilian environments.</title>
        <authorList>
            <person name="Alvarenga D.O."/>
            <person name="Andreote A.P.D."/>
            <person name="Branco L.H.Z."/>
            <person name="Delbaje E."/>
            <person name="Cruz R.B."/>
            <person name="Varani A.M."/>
            <person name="Fiore M.F."/>
        </authorList>
    </citation>
    <scope>NUCLEOTIDE SEQUENCE [LARGE SCALE GENOMIC DNA]</scope>
    <source>
        <strain evidence="1 2">CENA67</strain>
    </source>
</reference>
<gene>
    <name evidence="1" type="ORF">I8748_08685</name>
</gene>
<sequence>MHKSLLGMYFPAINPWLLRDNLPTTHSHRPTNRAYIPQSLSLHKTAPLG</sequence>
<dbReference type="RefSeq" id="WP_214662479.1">
    <property type="nucleotide sequence ID" value="NZ_JAECZC010000010.1"/>
</dbReference>
<dbReference type="AlphaFoldDB" id="A0A8J7HRJ7"/>